<dbReference type="AlphaFoldDB" id="A0A363NM43"/>
<dbReference type="CDD" id="cd08991">
    <property type="entry name" value="GH43_HoAraf43-like"/>
    <property type="match status" value="1"/>
</dbReference>
<keyword evidence="9" id="KW-0732">Signal</keyword>
<dbReference type="PANTHER" id="PTHR43772">
    <property type="entry name" value="ENDO-1,4-BETA-XYLANASE"/>
    <property type="match status" value="1"/>
</dbReference>
<keyword evidence="3 8" id="KW-0378">Hydrolase</keyword>
<feature type="active site" description="Proton acceptor" evidence="6">
    <location>
        <position position="38"/>
    </location>
</feature>
<dbReference type="Gene3D" id="2.115.10.20">
    <property type="entry name" value="Glycosyl hydrolase domain, family 43"/>
    <property type="match status" value="1"/>
</dbReference>
<dbReference type="PANTHER" id="PTHR43772:SF2">
    <property type="entry name" value="PUTATIVE (AFU_ORTHOLOGUE AFUA_2G04480)-RELATED"/>
    <property type="match status" value="1"/>
</dbReference>
<accession>A0A363NM43</accession>
<dbReference type="InterPro" id="IPR023296">
    <property type="entry name" value="Glyco_hydro_beta-prop_sf"/>
</dbReference>
<evidence type="ECO:0000256" key="6">
    <source>
        <dbReference type="PIRSR" id="PIRSR606710-1"/>
    </source>
</evidence>
<evidence type="ECO:0000256" key="4">
    <source>
        <dbReference type="ARBA" id="ARBA00023277"/>
    </source>
</evidence>
<comment type="similarity">
    <text evidence="1 8">Belongs to the glycosyl hydrolase 43 family.</text>
</comment>
<dbReference type="SUPFAM" id="SSF75005">
    <property type="entry name" value="Arabinanase/levansucrase/invertase"/>
    <property type="match status" value="1"/>
</dbReference>
<sequence>MKKLIYICLLLLFSLYSFSCSKSEKSDFLFEPAVPLGDPFILLYEGTYYAYGTNAENGIEVYTSDDLRYWSKSNTLALKGEDSWGGRWFWAPEIYYIKDKKKFYMYYSANEHICVATSDSPLGPFLQEPKTPMLASEKAIDNSLFIDNDGTAYLYFVRFNNGSAVWSAQLAADLKTINDNTLKQHIVVSQEWEKVWGLVNEGPFVIKHNNLYYMTYSANSYESQRYGIGLATASSPTGPWTKYAGNPILQLPADLVGVGHNALFLDKEGKLKIVFHAHHNKDSIHPRAMYIADVSWTTDAVPLMKISSEIIRPKIKRK</sequence>
<feature type="site" description="Important for catalytic activity, responsible for pKa modulation of the active site Glu and correct orientation of both the proton donor and substrate" evidence="7">
    <location>
        <position position="141"/>
    </location>
</feature>
<feature type="signal peptide" evidence="9">
    <location>
        <begin position="1"/>
        <end position="19"/>
    </location>
</feature>
<organism evidence="10 11">
    <name type="scientific">Sphingobacterium athyrii</name>
    <dbReference type="NCBI Taxonomy" id="2152717"/>
    <lineage>
        <taxon>Bacteria</taxon>
        <taxon>Pseudomonadati</taxon>
        <taxon>Bacteroidota</taxon>
        <taxon>Sphingobacteriia</taxon>
        <taxon>Sphingobacteriales</taxon>
        <taxon>Sphingobacteriaceae</taxon>
        <taxon>Sphingobacterium</taxon>
    </lineage>
</organism>
<evidence type="ECO:0000256" key="2">
    <source>
        <dbReference type="ARBA" id="ARBA00022651"/>
    </source>
</evidence>
<dbReference type="GO" id="GO:0004553">
    <property type="term" value="F:hydrolase activity, hydrolyzing O-glycosyl compounds"/>
    <property type="evidence" value="ECO:0007669"/>
    <property type="project" value="InterPro"/>
</dbReference>
<evidence type="ECO:0000256" key="3">
    <source>
        <dbReference type="ARBA" id="ARBA00022801"/>
    </source>
</evidence>
<feature type="chain" id="PRO_5016594906" evidence="9">
    <location>
        <begin position="20"/>
        <end position="318"/>
    </location>
</feature>
<evidence type="ECO:0000313" key="10">
    <source>
        <dbReference type="EMBL" id="PUV21770.1"/>
    </source>
</evidence>
<keyword evidence="4" id="KW-0119">Carbohydrate metabolism</keyword>
<reference evidence="10 11" key="1">
    <citation type="submission" date="2018-04" db="EMBL/GenBank/DDBJ databases">
        <title>Sphingobacterium sp. M46 Genome.</title>
        <authorList>
            <person name="Cheng J."/>
            <person name="Li Y."/>
        </authorList>
    </citation>
    <scope>NUCLEOTIDE SEQUENCE [LARGE SCALE GENOMIC DNA]</scope>
    <source>
        <strain evidence="10 11">M46</strain>
    </source>
</reference>
<dbReference type="Pfam" id="PF04616">
    <property type="entry name" value="Glyco_hydro_43"/>
    <property type="match status" value="1"/>
</dbReference>
<evidence type="ECO:0000256" key="9">
    <source>
        <dbReference type="SAM" id="SignalP"/>
    </source>
</evidence>
<name>A0A363NM43_9SPHI</name>
<protein>
    <submittedName>
        <fullName evidence="10">1,4-beta-xylanase</fullName>
    </submittedName>
</protein>
<dbReference type="Proteomes" id="UP000250831">
    <property type="component" value="Unassembled WGS sequence"/>
</dbReference>
<dbReference type="RefSeq" id="WP_108636593.1">
    <property type="nucleotide sequence ID" value="NZ_QCXX01000009.1"/>
</dbReference>
<evidence type="ECO:0000256" key="5">
    <source>
        <dbReference type="ARBA" id="ARBA00023295"/>
    </source>
</evidence>
<evidence type="ECO:0000256" key="8">
    <source>
        <dbReference type="RuleBase" id="RU361187"/>
    </source>
</evidence>
<proteinExistence type="inferred from homology"/>
<evidence type="ECO:0000256" key="1">
    <source>
        <dbReference type="ARBA" id="ARBA00009865"/>
    </source>
</evidence>
<dbReference type="OrthoDB" id="3308423at2"/>
<evidence type="ECO:0000313" key="11">
    <source>
        <dbReference type="Proteomes" id="UP000250831"/>
    </source>
</evidence>
<dbReference type="InterPro" id="IPR006710">
    <property type="entry name" value="Glyco_hydro_43"/>
</dbReference>
<dbReference type="InterPro" id="IPR052176">
    <property type="entry name" value="Glycosyl_Hydrlase_43_Enz"/>
</dbReference>
<keyword evidence="2 10" id="KW-0624">Polysaccharide degradation</keyword>
<keyword evidence="11" id="KW-1185">Reference proteome</keyword>
<keyword evidence="2 10" id="KW-0858">Xylan degradation</keyword>
<dbReference type="GO" id="GO:0045493">
    <property type="term" value="P:xylan catabolic process"/>
    <property type="evidence" value="ECO:0007669"/>
    <property type="project" value="UniProtKB-KW"/>
</dbReference>
<gene>
    <name evidence="10" type="ORF">DCO56_25915</name>
</gene>
<evidence type="ECO:0000256" key="7">
    <source>
        <dbReference type="PIRSR" id="PIRSR606710-2"/>
    </source>
</evidence>
<dbReference type="EMBL" id="QCXX01000009">
    <property type="protein sequence ID" value="PUV21770.1"/>
    <property type="molecule type" value="Genomic_DNA"/>
</dbReference>
<feature type="active site" description="Proton donor" evidence="6">
    <location>
        <position position="201"/>
    </location>
</feature>
<comment type="caution">
    <text evidence="10">The sequence shown here is derived from an EMBL/GenBank/DDBJ whole genome shotgun (WGS) entry which is preliminary data.</text>
</comment>
<keyword evidence="5 8" id="KW-0326">Glycosidase</keyword>